<organism evidence="4 5">
    <name type="scientific">Hankyongella ginsenosidimutans</name>
    <dbReference type="NCBI Taxonomy" id="1763828"/>
    <lineage>
        <taxon>Bacteria</taxon>
        <taxon>Pseudomonadati</taxon>
        <taxon>Pseudomonadota</taxon>
        <taxon>Alphaproteobacteria</taxon>
        <taxon>Sphingomonadales</taxon>
        <taxon>Sphingomonadaceae</taxon>
        <taxon>Hankyongella</taxon>
    </lineage>
</organism>
<dbReference type="RefSeq" id="WP_222872560.1">
    <property type="nucleotide sequence ID" value="NZ_CP039704.1"/>
</dbReference>
<dbReference type="InterPro" id="IPR000182">
    <property type="entry name" value="GNAT_dom"/>
</dbReference>
<keyword evidence="5" id="KW-1185">Reference proteome</keyword>
<dbReference type="PANTHER" id="PTHR43877">
    <property type="entry name" value="AMINOALKYLPHOSPHONATE N-ACETYLTRANSFERASE-RELATED-RELATED"/>
    <property type="match status" value="1"/>
</dbReference>
<dbReference type="InterPro" id="IPR050832">
    <property type="entry name" value="Bact_Acetyltransf"/>
</dbReference>
<keyword evidence="2" id="KW-0012">Acyltransferase</keyword>
<gene>
    <name evidence="4" type="ORF">E6W36_09950</name>
</gene>
<evidence type="ECO:0000313" key="5">
    <source>
        <dbReference type="Proteomes" id="UP000298714"/>
    </source>
</evidence>
<dbReference type="PROSITE" id="PS51186">
    <property type="entry name" value="GNAT"/>
    <property type="match status" value="1"/>
</dbReference>
<dbReference type="Proteomes" id="UP000298714">
    <property type="component" value="Chromosome"/>
</dbReference>
<dbReference type="AlphaFoldDB" id="A0A4D7C9R3"/>
<dbReference type="Gene3D" id="3.40.630.30">
    <property type="match status" value="1"/>
</dbReference>
<evidence type="ECO:0000256" key="2">
    <source>
        <dbReference type="ARBA" id="ARBA00023315"/>
    </source>
</evidence>
<evidence type="ECO:0000256" key="1">
    <source>
        <dbReference type="ARBA" id="ARBA00022679"/>
    </source>
</evidence>
<dbReference type="SUPFAM" id="SSF55729">
    <property type="entry name" value="Acyl-CoA N-acyltransferases (Nat)"/>
    <property type="match status" value="1"/>
</dbReference>
<dbReference type="GO" id="GO:0016747">
    <property type="term" value="F:acyltransferase activity, transferring groups other than amino-acyl groups"/>
    <property type="evidence" value="ECO:0007669"/>
    <property type="project" value="InterPro"/>
</dbReference>
<accession>A0A4D7C9R3</accession>
<sequence length="128" mass="13824">MTPAYRTPTPADASALVALGRETFTATFGHLYPPEDLQTFLEEAHNPETIRTRLADPARRYRVAQAAGQMVGFCHLAPLKLPLHDRPAPALELSQLYVLPDWLGAGIGPALMDWALEQARGAGCAASC</sequence>
<dbReference type="KEGG" id="hgn:E6W36_09950"/>
<feature type="domain" description="N-acetyltransferase" evidence="3">
    <location>
        <begin position="3"/>
        <end position="128"/>
    </location>
</feature>
<dbReference type="EMBL" id="CP039704">
    <property type="protein sequence ID" value="QCI79737.1"/>
    <property type="molecule type" value="Genomic_DNA"/>
</dbReference>
<protein>
    <submittedName>
        <fullName evidence="4">GNAT family N-acetyltransferase</fullName>
    </submittedName>
</protein>
<dbReference type="CDD" id="cd04301">
    <property type="entry name" value="NAT_SF"/>
    <property type="match status" value="1"/>
</dbReference>
<proteinExistence type="predicted"/>
<name>A0A4D7C9R3_9SPHN</name>
<reference evidence="5" key="1">
    <citation type="submission" date="2019-04" db="EMBL/GenBank/DDBJ databases">
        <title>Complete genome sequence of Sphingomonas sp. W1-2-3.</title>
        <authorList>
            <person name="Im W.T."/>
        </authorList>
    </citation>
    <scope>NUCLEOTIDE SEQUENCE [LARGE SCALE GENOMIC DNA]</scope>
    <source>
        <strain evidence="5">W1-2-3</strain>
    </source>
</reference>
<evidence type="ECO:0000313" key="4">
    <source>
        <dbReference type="EMBL" id="QCI79737.1"/>
    </source>
</evidence>
<dbReference type="PANTHER" id="PTHR43877:SF1">
    <property type="entry name" value="ACETYLTRANSFERASE"/>
    <property type="match status" value="1"/>
</dbReference>
<dbReference type="InterPro" id="IPR016181">
    <property type="entry name" value="Acyl_CoA_acyltransferase"/>
</dbReference>
<evidence type="ECO:0000259" key="3">
    <source>
        <dbReference type="PROSITE" id="PS51186"/>
    </source>
</evidence>
<keyword evidence="1 4" id="KW-0808">Transferase</keyword>
<dbReference type="Pfam" id="PF00583">
    <property type="entry name" value="Acetyltransf_1"/>
    <property type="match status" value="1"/>
</dbReference>